<dbReference type="Pfam" id="PF24708">
    <property type="entry name" value="Lip_C"/>
    <property type="match status" value="1"/>
</dbReference>
<dbReference type="EC" id="3.1.1.3" evidence="3"/>
<gene>
    <name evidence="9" type="ordered locus">Trebr_0353</name>
</gene>
<evidence type="ECO:0000256" key="1">
    <source>
        <dbReference type="ARBA" id="ARBA00001024"/>
    </source>
</evidence>
<comment type="subcellular location">
    <subcellularLocation>
        <location evidence="2">Secreted</location>
    </subcellularLocation>
</comment>
<evidence type="ECO:0000256" key="7">
    <source>
        <dbReference type="ARBA" id="ARBA00023098"/>
    </source>
</evidence>
<name>F4LN14_TREBD</name>
<dbReference type="PANTHER" id="PTHR34043:SF3">
    <property type="entry name" value="ALPHA_BETA-HYDROLASES SUPERFAMILY PROTEIN"/>
    <property type="match status" value="1"/>
</dbReference>
<evidence type="ECO:0000256" key="4">
    <source>
        <dbReference type="ARBA" id="ARBA00022525"/>
    </source>
</evidence>
<keyword evidence="7" id="KW-0443">Lipid metabolism</keyword>
<dbReference type="PANTHER" id="PTHR34043">
    <property type="entry name" value="ALPHA/BETA-HYDROLASES SUPERFAMILY PROTEIN"/>
    <property type="match status" value="1"/>
</dbReference>
<dbReference type="GO" id="GO:0004806">
    <property type="term" value="F:triacylglycerol lipase activity"/>
    <property type="evidence" value="ECO:0007669"/>
    <property type="project" value="UniProtKB-EC"/>
</dbReference>
<proteinExistence type="predicted"/>
<reference evidence="10" key="1">
    <citation type="submission" date="2011-04" db="EMBL/GenBank/DDBJ databases">
        <title>The complete genome of Treponema brennaborense DSM 12168.</title>
        <authorList>
            <person name="Lucas S."/>
            <person name="Han J."/>
            <person name="Lapidus A."/>
            <person name="Bruce D."/>
            <person name="Goodwin L."/>
            <person name="Pitluck S."/>
            <person name="Peters L."/>
            <person name="Kyrpides N."/>
            <person name="Mavromatis K."/>
            <person name="Ivanova N."/>
            <person name="Mikhailova N."/>
            <person name="Pagani I."/>
            <person name="Teshima H."/>
            <person name="Detter J.C."/>
            <person name="Tapia R."/>
            <person name="Han C."/>
            <person name="Land M."/>
            <person name="Hauser L."/>
            <person name="Markowitz V."/>
            <person name="Cheng J.-F."/>
            <person name="Hugenholtz P."/>
            <person name="Woyke T."/>
            <person name="Wu D."/>
            <person name="Gronow S."/>
            <person name="Wellnitz S."/>
            <person name="Brambilla E."/>
            <person name="Klenk H.-P."/>
            <person name="Eisen J.A."/>
        </authorList>
    </citation>
    <scope>NUCLEOTIDE SEQUENCE [LARGE SCALE GENOMIC DNA]</scope>
    <source>
        <strain evidence="10">DSM 12168 / CIP 105900 / DD5/3</strain>
    </source>
</reference>
<sequence length="426" mass="47286">MAAHREQSDSAPIVMVHGLFGWNGQELFGYPYFRSAERITTGRKALRYYPEGNAPRLLFPGTGAVSSLHDQACELFYQLKGGTVDYGEAHSAEFGHKRFGRTYDAPLYAEWDAAHPLDFVAHSMGAAVVRMLQYLLANAFFHRPDGTAYETAPSWIRSVSAVAGVHNGSTLAWILGCSETDGTLKNTANFIGLLGTLFAKWQKLSDKNPAVRTLYDLQLDQWDIGTGTPPSALFASDALEEFFKSRDAAPYDLTPNAMARWNTELIEYPDTWYFSYPVCATIPACSVQLPLYPFLHLFLLYFGFKMGTFVCAPENPFRALQKKFRANDGMCPTWSELRPILGRDSAAVTPAAAAAPFVRPARSDLPASGVLSASGGTAKGIWHCMKPVRGRDHADVAMLPRFFTLTGTDRLYKTVFDRIYLLRRIT</sequence>
<keyword evidence="6" id="KW-0378">Hydrolase</keyword>
<evidence type="ECO:0000313" key="10">
    <source>
        <dbReference type="Proteomes" id="UP000006546"/>
    </source>
</evidence>
<protein>
    <recommendedName>
        <fullName evidence="3">triacylglycerol lipase</fullName>
        <ecNumber evidence="3">3.1.1.3</ecNumber>
    </recommendedName>
</protein>
<evidence type="ECO:0000256" key="3">
    <source>
        <dbReference type="ARBA" id="ARBA00013279"/>
    </source>
</evidence>
<dbReference type="Gene3D" id="3.40.50.1820">
    <property type="entry name" value="alpha/beta hydrolase"/>
    <property type="match status" value="1"/>
</dbReference>
<dbReference type="EMBL" id="CP002696">
    <property type="protein sequence ID" value="AEE15800.1"/>
    <property type="molecule type" value="Genomic_DNA"/>
</dbReference>
<dbReference type="KEGG" id="tbe:Trebr_0353"/>
<dbReference type="OrthoDB" id="2004167at2"/>
<accession>F4LN14</accession>
<dbReference type="GO" id="GO:0005576">
    <property type="term" value="C:extracellular region"/>
    <property type="evidence" value="ECO:0007669"/>
    <property type="project" value="UniProtKB-SubCell"/>
</dbReference>
<evidence type="ECO:0000256" key="6">
    <source>
        <dbReference type="ARBA" id="ARBA00022801"/>
    </source>
</evidence>
<evidence type="ECO:0000259" key="8">
    <source>
        <dbReference type="Pfam" id="PF24708"/>
    </source>
</evidence>
<dbReference type="GO" id="GO:0006629">
    <property type="term" value="P:lipid metabolic process"/>
    <property type="evidence" value="ECO:0007669"/>
    <property type="project" value="UniProtKB-KW"/>
</dbReference>
<dbReference type="InterPro" id="IPR029058">
    <property type="entry name" value="AB_hydrolase_fold"/>
</dbReference>
<feature type="domain" description="Lipase-like C-terminal" evidence="8">
    <location>
        <begin position="11"/>
        <end position="340"/>
    </location>
</feature>
<evidence type="ECO:0000313" key="9">
    <source>
        <dbReference type="EMBL" id="AEE15800.1"/>
    </source>
</evidence>
<dbReference type="HOGENOM" id="CLU_023555_4_1_12"/>
<keyword evidence="10" id="KW-1185">Reference proteome</keyword>
<dbReference type="SUPFAM" id="SSF53474">
    <property type="entry name" value="alpha/beta-Hydrolases"/>
    <property type="match status" value="1"/>
</dbReference>
<comment type="catalytic activity">
    <reaction evidence="1">
        <text>a triacylglycerol + H2O = a diacylglycerol + a fatty acid + H(+)</text>
        <dbReference type="Rhea" id="RHEA:12044"/>
        <dbReference type="ChEBI" id="CHEBI:15377"/>
        <dbReference type="ChEBI" id="CHEBI:15378"/>
        <dbReference type="ChEBI" id="CHEBI:17855"/>
        <dbReference type="ChEBI" id="CHEBI:18035"/>
        <dbReference type="ChEBI" id="CHEBI:28868"/>
        <dbReference type="EC" id="3.1.1.3"/>
    </reaction>
</comment>
<dbReference type="STRING" id="906968.Trebr_0353"/>
<organism evidence="9 10">
    <name type="scientific">Treponema brennaborense (strain DSM 12168 / CIP 105900 / DD5/3)</name>
    <dbReference type="NCBI Taxonomy" id="906968"/>
    <lineage>
        <taxon>Bacteria</taxon>
        <taxon>Pseudomonadati</taxon>
        <taxon>Spirochaetota</taxon>
        <taxon>Spirochaetia</taxon>
        <taxon>Spirochaetales</taxon>
        <taxon>Treponemataceae</taxon>
        <taxon>Treponema</taxon>
    </lineage>
</organism>
<dbReference type="InterPro" id="IPR056304">
    <property type="entry name" value="Lip-like_C"/>
</dbReference>
<keyword evidence="4" id="KW-0964">Secreted</keyword>
<keyword evidence="5" id="KW-0732">Signal</keyword>
<dbReference type="eggNOG" id="COG1075">
    <property type="taxonomic scope" value="Bacteria"/>
</dbReference>
<dbReference type="AlphaFoldDB" id="F4LN14"/>
<dbReference type="RefSeq" id="WP_013757519.1">
    <property type="nucleotide sequence ID" value="NC_015500.1"/>
</dbReference>
<evidence type="ECO:0000256" key="5">
    <source>
        <dbReference type="ARBA" id="ARBA00022729"/>
    </source>
</evidence>
<evidence type="ECO:0000256" key="2">
    <source>
        <dbReference type="ARBA" id="ARBA00004613"/>
    </source>
</evidence>
<dbReference type="Proteomes" id="UP000006546">
    <property type="component" value="Chromosome"/>
</dbReference>